<evidence type="ECO:0000313" key="6">
    <source>
        <dbReference type="EMBL" id="ETX14033.1"/>
    </source>
</evidence>
<evidence type="ECO:0000256" key="3">
    <source>
        <dbReference type="ARBA" id="ARBA00022525"/>
    </source>
</evidence>
<evidence type="ECO:0000256" key="1">
    <source>
        <dbReference type="ARBA" id="ARBA00004613"/>
    </source>
</evidence>
<organism evidence="6 7">
    <name type="scientific">Roseivivax halodurans JCM 10272</name>
    <dbReference type="NCBI Taxonomy" id="1449350"/>
    <lineage>
        <taxon>Bacteria</taxon>
        <taxon>Pseudomonadati</taxon>
        <taxon>Pseudomonadota</taxon>
        <taxon>Alphaproteobacteria</taxon>
        <taxon>Rhodobacterales</taxon>
        <taxon>Roseobacteraceae</taxon>
        <taxon>Roseivivax</taxon>
    </lineage>
</organism>
<dbReference type="Proteomes" id="UP000022447">
    <property type="component" value="Unassembled WGS sequence"/>
</dbReference>
<feature type="domain" description="SD-repeat containing protein B" evidence="5">
    <location>
        <begin position="343"/>
        <end position="430"/>
    </location>
</feature>
<comment type="caution">
    <text evidence="6">The sequence shown here is derived from an EMBL/GenBank/DDBJ whole genome shotgun (WGS) entry which is preliminary data.</text>
</comment>
<dbReference type="GO" id="GO:0005576">
    <property type="term" value="C:extracellular region"/>
    <property type="evidence" value="ECO:0007669"/>
    <property type="project" value="UniProtKB-SubCell"/>
</dbReference>
<name>X7EG03_9RHOB</name>
<dbReference type="RefSeq" id="WP_037263498.1">
    <property type="nucleotide sequence ID" value="NZ_JALZ01000014.1"/>
</dbReference>
<feature type="domain" description="SD-repeat containing protein B" evidence="5">
    <location>
        <begin position="444"/>
        <end position="563"/>
    </location>
</feature>
<dbReference type="eggNOG" id="COG4932">
    <property type="taxonomic scope" value="Bacteria"/>
</dbReference>
<dbReference type="OrthoDB" id="9773411at2"/>
<dbReference type="STRING" id="1449350.OCH239_05180"/>
<dbReference type="Pfam" id="PF17210">
    <property type="entry name" value="SdrD_B"/>
    <property type="match status" value="2"/>
</dbReference>
<keyword evidence="4" id="KW-0732">Signal</keyword>
<dbReference type="InterPro" id="IPR033764">
    <property type="entry name" value="Sdr_B"/>
</dbReference>
<dbReference type="PANTHER" id="PTHR36108:SF13">
    <property type="entry name" value="COLOSSIN-B-RELATED"/>
    <property type="match status" value="1"/>
</dbReference>
<dbReference type="Gene3D" id="2.60.40.10">
    <property type="entry name" value="Immunoglobulins"/>
    <property type="match status" value="2"/>
</dbReference>
<proteinExistence type="inferred from homology"/>
<gene>
    <name evidence="6" type="ORF">OCH239_05180</name>
</gene>
<sequence length="921" mass="97820">MTYYSYQNYYRTYEWTAFRESDLLKSGDRDLGYGDCFTMPASSTVCLATVDNDGTLSGDTYCDENADDRTGQNAWVDGERVGGQLYAESYHVLKGADGKIYYLIEIEIEGTHDDYFSFYGDVPPAGLKLTLVQTCAVNGDWVDYKCLDAGPKEPPVEYGSVSGTVWCDDCDGIQDYEITYAKGADVWCDSVTYESVTCTTYNVCDYGSWKSTAAQVIDIVVGRDQGHNGNAYDNTIVELDKGGVWTRDFYLGEGGKFCLTFDTYKNFCVDDEGNTFGVKVNGVYVQTVVVTADGKVEISLDLAKGYNKIEFVSKSDVTGFGAGIDNTELVKLKEVSTFAEMPKAGVTVKLIDAATGDVVAETVTDADGNYRFDDVPVGDYKIMGVAPDGTEFTIQNAGSDDSVDSDVDKNGLSDTFTVKKDQNTDIDLGLCEKDAEPGSLSGRYFCDTNDNDQDDGNGGEPAVPGVRVALFDAAGNAAVDIDGNAVAPVFTDSNGNYSFTNLAAGFYTVKFTDPNGVLAGKQLVTANVGNDASDSDAIGDTTLSVIAAIEVKEGENTPDNDAGVEYVNEDPTATDDAGKGCADELIFVDFSDNFADSDSASVGITQIGGIDIADGETVVVGGVNVTLNGGVFSFDGEAAYEYLDFGQKANQTFTVTVEDSDGGSATAEIDVSFCGVAETVEQLNATIPAGPFSFQIADDFQDAPAGEDAYTLVINGTGDARLDGVAFEEAYCISFWDNYEAGETVADAPVVTGASMTTGTDGSVFDDIPNEQVASAVNGLSAAENLDMVNWILAQDFGSAGYSEWEIQFAIWDLTDNWDPSSVGSSNAAVGLNNSYENGRISVAMLDSPFFSPTFAAEVDQSDVDFILNEALANGEGFEFGGAGDTSGLASFIVTGDPEDAANQQPFIFTVPLGEFDCLCG</sequence>
<evidence type="ECO:0000256" key="4">
    <source>
        <dbReference type="ARBA" id="ARBA00022729"/>
    </source>
</evidence>
<dbReference type="PATRIC" id="fig|1449350.3.peg.2723"/>
<dbReference type="SUPFAM" id="SSF49478">
    <property type="entry name" value="Cna protein B-type domain"/>
    <property type="match status" value="1"/>
</dbReference>
<evidence type="ECO:0000313" key="7">
    <source>
        <dbReference type="Proteomes" id="UP000022447"/>
    </source>
</evidence>
<dbReference type="InterPro" id="IPR013783">
    <property type="entry name" value="Ig-like_fold"/>
</dbReference>
<reference evidence="6 7" key="1">
    <citation type="submission" date="2014-01" db="EMBL/GenBank/DDBJ databases">
        <title>Roseivivax halodurans JCM 10272 Genome Sequencing.</title>
        <authorList>
            <person name="Lai Q."/>
            <person name="Li G."/>
            <person name="Shao Z."/>
        </authorList>
    </citation>
    <scope>NUCLEOTIDE SEQUENCE [LARGE SCALE GENOMIC DNA]</scope>
    <source>
        <strain evidence="6 7">JCM 10272</strain>
    </source>
</reference>
<dbReference type="AlphaFoldDB" id="X7EG03"/>
<keyword evidence="3" id="KW-0964">Secreted</keyword>
<accession>X7EG03</accession>
<dbReference type="SUPFAM" id="SSF117074">
    <property type="entry name" value="Hypothetical protein PA1324"/>
    <property type="match status" value="1"/>
</dbReference>
<comment type="similarity">
    <text evidence="2">Belongs to the serine-aspartate repeat-containing protein (SDr) family.</text>
</comment>
<dbReference type="EMBL" id="JALZ01000014">
    <property type="protein sequence ID" value="ETX14033.1"/>
    <property type="molecule type" value="Genomic_DNA"/>
</dbReference>
<evidence type="ECO:0000256" key="2">
    <source>
        <dbReference type="ARBA" id="ARBA00007257"/>
    </source>
</evidence>
<evidence type="ECO:0000259" key="5">
    <source>
        <dbReference type="Pfam" id="PF17210"/>
    </source>
</evidence>
<protein>
    <recommendedName>
        <fullName evidence="5">SD-repeat containing protein B domain-containing protein</fullName>
    </recommendedName>
</protein>
<dbReference type="PANTHER" id="PTHR36108">
    <property type="entry name" value="COLOSSIN-B-RELATED"/>
    <property type="match status" value="1"/>
</dbReference>
<keyword evidence="7" id="KW-1185">Reference proteome</keyword>
<comment type="subcellular location">
    <subcellularLocation>
        <location evidence="1">Secreted</location>
    </subcellularLocation>
</comment>